<dbReference type="EMBL" id="JACGWL010000005">
    <property type="protein sequence ID" value="KAK4403211.1"/>
    <property type="molecule type" value="Genomic_DNA"/>
</dbReference>
<evidence type="ECO:0000313" key="3">
    <source>
        <dbReference type="Proteomes" id="UP001289374"/>
    </source>
</evidence>
<comment type="caution">
    <text evidence="2">The sequence shown here is derived from an EMBL/GenBank/DDBJ whole genome shotgun (WGS) entry which is preliminary data.</text>
</comment>
<evidence type="ECO:0000256" key="1">
    <source>
        <dbReference type="SAM" id="MobiDB-lite"/>
    </source>
</evidence>
<gene>
    <name evidence="2" type="ORF">Sango_1061800</name>
</gene>
<accession>A0AAE1X155</accession>
<protein>
    <submittedName>
        <fullName evidence="2">Uncharacterized protein</fullName>
    </submittedName>
</protein>
<dbReference type="Proteomes" id="UP001289374">
    <property type="component" value="Unassembled WGS sequence"/>
</dbReference>
<sequence length="205" mass="23309">MTAPSCRCRASKELSKLRQRDHLMQFLMVLKGTFEGVREHILKLEPLPIVSEAYAMVFREERQRDISLNYSSSLQNVAMQIRGKKARSGQKRVLSAADSRTPRQETPQSAIDEQAIAKLIRGELRIFMEGVTPGTLDRTRSDEFEDFTDGSKQHIDIVENVQIPNNIILTSVLHVPSLKFNFPFKYLDILNEIQVSGLVCFEGIS</sequence>
<proteinExistence type="predicted"/>
<feature type="region of interest" description="Disordered" evidence="1">
    <location>
        <begin position="83"/>
        <end position="108"/>
    </location>
</feature>
<organism evidence="2 3">
    <name type="scientific">Sesamum angolense</name>
    <dbReference type="NCBI Taxonomy" id="2727404"/>
    <lineage>
        <taxon>Eukaryota</taxon>
        <taxon>Viridiplantae</taxon>
        <taxon>Streptophyta</taxon>
        <taxon>Embryophyta</taxon>
        <taxon>Tracheophyta</taxon>
        <taxon>Spermatophyta</taxon>
        <taxon>Magnoliopsida</taxon>
        <taxon>eudicotyledons</taxon>
        <taxon>Gunneridae</taxon>
        <taxon>Pentapetalae</taxon>
        <taxon>asterids</taxon>
        <taxon>lamiids</taxon>
        <taxon>Lamiales</taxon>
        <taxon>Pedaliaceae</taxon>
        <taxon>Sesamum</taxon>
    </lineage>
</organism>
<reference evidence="2" key="2">
    <citation type="journal article" date="2024" name="Plant">
        <title>Genomic evolution and insights into agronomic trait innovations of Sesamum species.</title>
        <authorList>
            <person name="Miao H."/>
            <person name="Wang L."/>
            <person name="Qu L."/>
            <person name="Liu H."/>
            <person name="Sun Y."/>
            <person name="Le M."/>
            <person name="Wang Q."/>
            <person name="Wei S."/>
            <person name="Zheng Y."/>
            <person name="Lin W."/>
            <person name="Duan Y."/>
            <person name="Cao H."/>
            <person name="Xiong S."/>
            <person name="Wang X."/>
            <person name="Wei L."/>
            <person name="Li C."/>
            <person name="Ma Q."/>
            <person name="Ju M."/>
            <person name="Zhao R."/>
            <person name="Li G."/>
            <person name="Mu C."/>
            <person name="Tian Q."/>
            <person name="Mei H."/>
            <person name="Zhang T."/>
            <person name="Gao T."/>
            <person name="Zhang H."/>
        </authorList>
    </citation>
    <scope>NUCLEOTIDE SEQUENCE</scope>
    <source>
        <strain evidence="2">K16</strain>
    </source>
</reference>
<reference evidence="2" key="1">
    <citation type="submission" date="2020-06" db="EMBL/GenBank/DDBJ databases">
        <authorList>
            <person name="Li T."/>
            <person name="Hu X."/>
            <person name="Zhang T."/>
            <person name="Song X."/>
            <person name="Zhang H."/>
            <person name="Dai N."/>
            <person name="Sheng W."/>
            <person name="Hou X."/>
            <person name="Wei L."/>
        </authorList>
    </citation>
    <scope>NUCLEOTIDE SEQUENCE</scope>
    <source>
        <strain evidence="2">K16</strain>
        <tissue evidence="2">Leaf</tissue>
    </source>
</reference>
<keyword evidence="3" id="KW-1185">Reference proteome</keyword>
<evidence type="ECO:0000313" key="2">
    <source>
        <dbReference type="EMBL" id="KAK4403211.1"/>
    </source>
</evidence>
<dbReference type="AlphaFoldDB" id="A0AAE1X155"/>
<name>A0AAE1X155_9LAMI</name>
<dbReference type="PANTHER" id="PTHR34222:SF99">
    <property type="entry name" value="PROTEIN, PUTATIVE-RELATED"/>
    <property type="match status" value="1"/>
</dbReference>
<dbReference type="PANTHER" id="PTHR34222">
    <property type="entry name" value="GAG_PRE-INTEGRS DOMAIN-CONTAINING PROTEIN"/>
    <property type="match status" value="1"/>
</dbReference>